<dbReference type="SMART" id="SM00066">
    <property type="entry name" value="GAL4"/>
    <property type="match status" value="1"/>
</dbReference>
<feature type="region of interest" description="Disordered" evidence="8">
    <location>
        <begin position="652"/>
        <end position="700"/>
    </location>
</feature>
<dbReference type="Gene3D" id="4.10.240.10">
    <property type="entry name" value="Zn(2)-C6 fungal-type DNA-binding domain"/>
    <property type="match status" value="1"/>
</dbReference>
<protein>
    <recommendedName>
        <fullName evidence="9">Zn(2)-C6 fungal-type domain-containing protein</fullName>
    </recommendedName>
</protein>
<evidence type="ECO:0000256" key="2">
    <source>
        <dbReference type="ARBA" id="ARBA00022723"/>
    </source>
</evidence>
<proteinExistence type="predicted"/>
<feature type="domain" description="Zn(2)-C6 fungal-type" evidence="9">
    <location>
        <begin position="25"/>
        <end position="54"/>
    </location>
</feature>
<evidence type="ECO:0000256" key="8">
    <source>
        <dbReference type="SAM" id="MobiDB-lite"/>
    </source>
</evidence>
<organism evidence="10 11">
    <name type="scientific">Bifiguratus adelaidae</name>
    <dbReference type="NCBI Taxonomy" id="1938954"/>
    <lineage>
        <taxon>Eukaryota</taxon>
        <taxon>Fungi</taxon>
        <taxon>Fungi incertae sedis</taxon>
        <taxon>Mucoromycota</taxon>
        <taxon>Mucoromycotina</taxon>
        <taxon>Endogonomycetes</taxon>
        <taxon>Endogonales</taxon>
        <taxon>Endogonales incertae sedis</taxon>
        <taxon>Bifiguratus</taxon>
    </lineage>
</organism>
<dbReference type="InterPro" id="IPR036864">
    <property type="entry name" value="Zn2-C6_fun-type_DNA-bd_sf"/>
</dbReference>
<evidence type="ECO:0000256" key="4">
    <source>
        <dbReference type="ARBA" id="ARBA00023015"/>
    </source>
</evidence>
<keyword evidence="6" id="KW-0804">Transcription</keyword>
<dbReference type="OrthoDB" id="4161332at2759"/>
<feature type="compositionally biased region" description="Polar residues" evidence="8">
    <location>
        <begin position="104"/>
        <end position="114"/>
    </location>
</feature>
<keyword evidence="5" id="KW-0238">DNA-binding</keyword>
<dbReference type="EMBL" id="MVBO01000006">
    <property type="protein sequence ID" value="OZJ06107.1"/>
    <property type="molecule type" value="Genomic_DNA"/>
</dbReference>
<dbReference type="GO" id="GO:0006351">
    <property type="term" value="P:DNA-templated transcription"/>
    <property type="evidence" value="ECO:0007669"/>
    <property type="project" value="InterPro"/>
</dbReference>
<keyword evidence="3" id="KW-0862">Zinc</keyword>
<dbReference type="InterPro" id="IPR051615">
    <property type="entry name" value="Transcr_Regulatory_Elem"/>
</dbReference>
<feature type="region of interest" description="Disordered" evidence="8">
    <location>
        <begin position="102"/>
        <end position="146"/>
    </location>
</feature>
<dbReference type="PANTHER" id="PTHR31313">
    <property type="entry name" value="TY1 ENHANCER ACTIVATOR"/>
    <property type="match status" value="1"/>
</dbReference>
<dbReference type="PROSITE" id="PS00463">
    <property type="entry name" value="ZN2_CY6_FUNGAL_1"/>
    <property type="match status" value="1"/>
</dbReference>
<feature type="compositionally biased region" description="Polar residues" evidence="8">
    <location>
        <begin position="755"/>
        <end position="776"/>
    </location>
</feature>
<feature type="compositionally biased region" description="Low complexity" evidence="8">
    <location>
        <begin position="738"/>
        <end position="754"/>
    </location>
</feature>
<dbReference type="GO" id="GO:0008270">
    <property type="term" value="F:zinc ion binding"/>
    <property type="evidence" value="ECO:0007669"/>
    <property type="project" value="InterPro"/>
</dbReference>
<feature type="compositionally biased region" description="Polar residues" evidence="8">
    <location>
        <begin position="660"/>
        <end position="695"/>
    </location>
</feature>
<keyword evidence="2" id="KW-0479">Metal-binding</keyword>
<keyword evidence="4" id="KW-0805">Transcription regulation</keyword>
<comment type="subcellular location">
    <subcellularLocation>
        <location evidence="1">Nucleus</location>
    </subcellularLocation>
</comment>
<dbReference type="InterPro" id="IPR007219">
    <property type="entry name" value="XnlR_reg_dom"/>
</dbReference>
<evidence type="ECO:0000313" key="11">
    <source>
        <dbReference type="Proteomes" id="UP000242875"/>
    </source>
</evidence>
<dbReference type="AlphaFoldDB" id="A0A261Y669"/>
<reference evidence="10 11" key="1">
    <citation type="journal article" date="2017" name="Mycologia">
        <title>Bifiguratus adelaidae, gen. et sp. nov., a new member of Mucoromycotina in endophytic and soil-dwelling habitats.</title>
        <authorList>
            <person name="Torres-Cruz T.J."/>
            <person name="Billingsley Tobias T.L."/>
            <person name="Almatruk M."/>
            <person name="Hesse C."/>
            <person name="Kuske C.R."/>
            <person name="Desiro A."/>
            <person name="Benucci G.M."/>
            <person name="Bonito G."/>
            <person name="Stajich J.E."/>
            <person name="Dunlap C."/>
            <person name="Arnold A.E."/>
            <person name="Porras-Alfaro A."/>
        </authorList>
    </citation>
    <scope>NUCLEOTIDE SEQUENCE [LARGE SCALE GENOMIC DNA]</scope>
    <source>
        <strain evidence="10 11">AZ0501</strain>
    </source>
</reference>
<dbReference type="PANTHER" id="PTHR31313:SF81">
    <property type="entry name" value="TY1 ENHANCER ACTIVATOR"/>
    <property type="match status" value="1"/>
</dbReference>
<feature type="region of interest" description="Disordered" evidence="8">
    <location>
        <begin position="728"/>
        <end position="776"/>
    </location>
</feature>
<gene>
    <name evidence="10" type="ORF">BZG36_00983</name>
</gene>
<keyword evidence="11" id="KW-1185">Reference proteome</keyword>
<feature type="compositionally biased region" description="Basic and acidic residues" evidence="8">
    <location>
        <begin position="127"/>
        <end position="138"/>
    </location>
</feature>
<evidence type="ECO:0000256" key="5">
    <source>
        <dbReference type="ARBA" id="ARBA00023125"/>
    </source>
</evidence>
<dbReference type="SUPFAM" id="SSF57701">
    <property type="entry name" value="Zn2/Cys6 DNA-binding domain"/>
    <property type="match status" value="1"/>
</dbReference>
<evidence type="ECO:0000256" key="6">
    <source>
        <dbReference type="ARBA" id="ARBA00023163"/>
    </source>
</evidence>
<evidence type="ECO:0000259" key="9">
    <source>
        <dbReference type="PROSITE" id="PS50048"/>
    </source>
</evidence>
<dbReference type="GO" id="GO:0003677">
    <property type="term" value="F:DNA binding"/>
    <property type="evidence" value="ECO:0007669"/>
    <property type="project" value="UniProtKB-KW"/>
</dbReference>
<dbReference type="GO" id="GO:0005634">
    <property type="term" value="C:nucleus"/>
    <property type="evidence" value="ECO:0007669"/>
    <property type="project" value="UniProtKB-SubCell"/>
</dbReference>
<evidence type="ECO:0000256" key="3">
    <source>
        <dbReference type="ARBA" id="ARBA00022833"/>
    </source>
</evidence>
<evidence type="ECO:0000313" key="10">
    <source>
        <dbReference type="EMBL" id="OZJ06107.1"/>
    </source>
</evidence>
<dbReference type="CDD" id="cd12148">
    <property type="entry name" value="fungal_TF_MHR"/>
    <property type="match status" value="1"/>
</dbReference>
<dbReference type="InterPro" id="IPR001138">
    <property type="entry name" value="Zn2Cys6_DnaBD"/>
</dbReference>
<dbReference type="CDD" id="cd00067">
    <property type="entry name" value="GAL4"/>
    <property type="match status" value="1"/>
</dbReference>
<sequence>MSTFTPDYVDTPQEGDVKRTRAHAACSACRKKKIRCDGVSPCENCKKHNTECVFPMSRRGHRSAQDTLDFNLGKLEDILETLLGSRDTTGQLRSRVMGAVQNAVAPSQRWSTAPTAPPIGSGDDVDDAQHQQHQHRDSLSPLSSHSSDYKLERMHNAMNDLRLESEGHFLGETNAYYLNAPPDEEDGGTPTRQPVMQQSQWRYMQPITLPHLAQQDELIQLYFTHIHPYFPILDKHQLLRQIAIYRSSSIQAEGYVTVAGQDPDQPSTFLLLAIFAISAKYSPTSEQYCLDGRPETCGEQYFYQAYSIMDFFYTLPHISTVCAIALLAKYLEDIKLRRHLTRSWMVAGNAFRMAQDLGLHRDCEKLGLPKREANQRRKVFWALFVYDRFLAVGYGRPAMFDEKDIDTKLPNWEDEADPESKQIIRHFVLLVKLVKLIGRTFKHNFSATSNPRMRGPRDDGLTKLNSSLASWVNALPEEIKCVVAPHLVNVTTTTKYTKPHEFAQVVALLYHSTLILLHRPYISTHHYPTGSPSPIQLCTHAAQSITKIASAIAAEDLSRLRKLNAGFYCLISATKIHLLNAASETPTVAHEAEQYFRETFHILQDFSDRETVKSEATEQTLCMMNDIYLEQKKRWTENNVVLNKPMLNNNSKRALYDTNLPPNASLSHRHMSPTTTSPSDRHNTNPSVTSGTPSPLTDPRSEYLQQTFASPESNGSTQRILEWSQQIPLNNHRPSVKTISSTSPTQHSSSSYTSPMTFDTAMSQPMITPPQITSTASAYNLPDQSLNAFDSKPYPPDVIVNCMTPGSQVSSNEGNDFPNDLAAAQSLVPGDPTQLWPIFDSSMSAYHSMIFAPDQQFARQGYPYIPETNVPYNMTWGVPLDAEIFHE</sequence>
<evidence type="ECO:0000256" key="7">
    <source>
        <dbReference type="ARBA" id="ARBA00023242"/>
    </source>
</evidence>
<comment type="caution">
    <text evidence="10">The sequence shown here is derived from an EMBL/GenBank/DDBJ whole genome shotgun (WGS) entry which is preliminary data.</text>
</comment>
<dbReference type="SMART" id="SM00906">
    <property type="entry name" value="Fungal_trans"/>
    <property type="match status" value="1"/>
</dbReference>
<accession>A0A261Y669</accession>
<dbReference type="PROSITE" id="PS50048">
    <property type="entry name" value="ZN2_CY6_FUNGAL_2"/>
    <property type="match status" value="1"/>
</dbReference>
<dbReference type="Pfam" id="PF00172">
    <property type="entry name" value="Zn_clus"/>
    <property type="match status" value="1"/>
</dbReference>
<keyword evidence="7" id="KW-0539">Nucleus</keyword>
<name>A0A261Y669_9FUNG</name>
<dbReference type="Proteomes" id="UP000242875">
    <property type="component" value="Unassembled WGS sequence"/>
</dbReference>
<evidence type="ECO:0000256" key="1">
    <source>
        <dbReference type="ARBA" id="ARBA00004123"/>
    </source>
</evidence>
<dbReference type="Pfam" id="PF04082">
    <property type="entry name" value="Fungal_trans"/>
    <property type="match status" value="1"/>
</dbReference>
<dbReference type="GO" id="GO:0000981">
    <property type="term" value="F:DNA-binding transcription factor activity, RNA polymerase II-specific"/>
    <property type="evidence" value="ECO:0007669"/>
    <property type="project" value="InterPro"/>
</dbReference>